<name>A0A502KVB6_9GAMM</name>
<comment type="catalytic activity">
    <reaction evidence="3">
        <text>2 GTP = 3',3'-c-di-GMP + 2 diphosphate</text>
        <dbReference type="Rhea" id="RHEA:24898"/>
        <dbReference type="ChEBI" id="CHEBI:33019"/>
        <dbReference type="ChEBI" id="CHEBI:37565"/>
        <dbReference type="ChEBI" id="CHEBI:58805"/>
        <dbReference type="EC" id="2.7.7.65"/>
    </reaction>
</comment>
<dbReference type="Pfam" id="PF00990">
    <property type="entry name" value="GGDEF"/>
    <property type="match status" value="1"/>
</dbReference>
<dbReference type="CDD" id="cd01949">
    <property type="entry name" value="GGDEF"/>
    <property type="match status" value="1"/>
</dbReference>
<accession>A0A502KVB6</accession>
<dbReference type="PROSITE" id="PS50887">
    <property type="entry name" value="GGDEF"/>
    <property type="match status" value="1"/>
</dbReference>
<dbReference type="Gene3D" id="3.30.450.40">
    <property type="match status" value="1"/>
</dbReference>
<dbReference type="InterPro" id="IPR029016">
    <property type="entry name" value="GAF-like_dom_sf"/>
</dbReference>
<evidence type="ECO:0000256" key="2">
    <source>
        <dbReference type="ARBA" id="ARBA00012528"/>
    </source>
</evidence>
<reference evidence="5 6" key="1">
    <citation type="submission" date="2019-01" db="EMBL/GenBank/DDBJ databases">
        <title>Litorilituus lipolytica sp. nov., isolated from intertidal sand of the Yellow Sea in China.</title>
        <authorList>
            <person name="Liu A."/>
        </authorList>
    </citation>
    <scope>NUCLEOTIDE SEQUENCE [LARGE SCALE GENOMIC DNA]</scope>
    <source>
        <strain evidence="5 6">RZ04</strain>
    </source>
</reference>
<dbReference type="PANTHER" id="PTHR45138:SF9">
    <property type="entry name" value="DIGUANYLATE CYCLASE DGCM-RELATED"/>
    <property type="match status" value="1"/>
</dbReference>
<dbReference type="InterPro" id="IPR029787">
    <property type="entry name" value="Nucleotide_cyclase"/>
</dbReference>
<evidence type="ECO:0000256" key="1">
    <source>
        <dbReference type="ARBA" id="ARBA00001946"/>
    </source>
</evidence>
<dbReference type="SUPFAM" id="SSF55073">
    <property type="entry name" value="Nucleotide cyclase"/>
    <property type="match status" value="1"/>
</dbReference>
<dbReference type="AlphaFoldDB" id="A0A502KVB6"/>
<dbReference type="RefSeq" id="WP_140603007.1">
    <property type="nucleotide sequence ID" value="NZ_SAWY01000019.1"/>
</dbReference>
<dbReference type="SMART" id="SM00267">
    <property type="entry name" value="GGDEF"/>
    <property type="match status" value="1"/>
</dbReference>
<dbReference type="EMBL" id="SAWY01000019">
    <property type="protein sequence ID" value="TPH15608.1"/>
    <property type="molecule type" value="Genomic_DNA"/>
</dbReference>
<dbReference type="InterPro" id="IPR000160">
    <property type="entry name" value="GGDEF_dom"/>
</dbReference>
<dbReference type="InterPro" id="IPR043128">
    <property type="entry name" value="Rev_trsase/Diguanyl_cyclase"/>
</dbReference>
<dbReference type="PANTHER" id="PTHR45138">
    <property type="entry name" value="REGULATORY COMPONENTS OF SENSORY TRANSDUCTION SYSTEM"/>
    <property type="match status" value="1"/>
</dbReference>
<dbReference type="Pfam" id="PF01590">
    <property type="entry name" value="GAF"/>
    <property type="match status" value="1"/>
</dbReference>
<dbReference type="GO" id="GO:0052621">
    <property type="term" value="F:diguanylate cyclase activity"/>
    <property type="evidence" value="ECO:0007669"/>
    <property type="project" value="UniProtKB-EC"/>
</dbReference>
<dbReference type="Gene3D" id="3.30.70.270">
    <property type="match status" value="1"/>
</dbReference>
<dbReference type="SUPFAM" id="SSF55781">
    <property type="entry name" value="GAF domain-like"/>
    <property type="match status" value="1"/>
</dbReference>
<dbReference type="OrthoDB" id="5800589at2"/>
<proteinExistence type="predicted"/>
<sequence>MKQDYSSSDTMKMLNAILDVPKELHGKDYLQKIARNIWDICQFEFVIMGHAVGEKNEKVRTSVALVHGKLIDNFTYNLEHTPCENVFSGQRVCIHKQNVAELFPEDAMLIDMGVQSYIGAPTIVNGRLFGLIALLDSNRIINEEHFRAFIEFIASRTSIELERYINQKELEELTKRAKLDPLTGIFNRNEFEQSAKNLLQRYANSNYAIIFIDADNFKSINDTYGHQKGDDVLCMLAEKLQLSIRNGDILARYGGEEFIAILANVDIAITEEVTSRMHKNINENTVHPVTVSIGVSIGKPHEQLSVVISRADAAMYQAKNNGKNQTCFINNKQNFAYSSDRINPEKFMPHGRVEITLIDQHIVFYRAEGPFNQELMTAISEMESIALADFHKADKQWVKVVLFRNSCAAEPAFLADLSTYIKHVTQNNIAPLANAFIIPRNIEGAEKMPELFAQCYKDSGVNFKVFTQEIDALEWVNSIYNQHQH</sequence>
<evidence type="ECO:0000259" key="4">
    <source>
        <dbReference type="PROSITE" id="PS50887"/>
    </source>
</evidence>
<dbReference type="InterPro" id="IPR050469">
    <property type="entry name" value="Diguanylate_Cyclase"/>
</dbReference>
<comment type="cofactor">
    <cofactor evidence="1">
        <name>Mg(2+)</name>
        <dbReference type="ChEBI" id="CHEBI:18420"/>
    </cofactor>
</comment>
<evidence type="ECO:0000313" key="5">
    <source>
        <dbReference type="EMBL" id="TPH15608.1"/>
    </source>
</evidence>
<dbReference type="Proteomes" id="UP000315303">
    <property type="component" value="Unassembled WGS sequence"/>
</dbReference>
<comment type="caution">
    <text evidence="5">The sequence shown here is derived from an EMBL/GenBank/DDBJ whole genome shotgun (WGS) entry which is preliminary data.</text>
</comment>
<dbReference type="NCBIfam" id="TIGR00254">
    <property type="entry name" value="GGDEF"/>
    <property type="match status" value="1"/>
</dbReference>
<dbReference type="InterPro" id="IPR003018">
    <property type="entry name" value="GAF"/>
</dbReference>
<feature type="domain" description="GGDEF" evidence="4">
    <location>
        <begin position="205"/>
        <end position="331"/>
    </location>
</feature>
<keyword evidence="6" id="KW-1185">Reference proteome</keyword>
<gene>
    <name evidence="5" type="ORF">EPA86_08495</name>
</gene>
<dbReference type="EC" id="2.7.7.65" evidence="2"/>
<dbReference type="FunFam" id="3.30.70.270:FF:000001">
    <property type="entry name" value="Diguanylate cyclase domain protein"/>
    <property type="match status" value="1"/>
</dbReference>
<evidence type="ECO:0000256" key="3">
    <source>
        <dbReference type="ARBA" id="ARBA00034247"/>
    </source>
</evidence>
<organism evidence="5 6">
    <name type="scientific">Litorilituus lipolyticus</name>
    <dbReference type="NCBI Taxonomy" id="2491017"/>
    <lineage>
        <taxon>Bacteria</taxon>
        <taxon>Pseudomonadati</taxon>
        <taxon>Pseudomonadota</taxon>
        <taxon>Gammaproteobacteria</taxon>
        <taxon>Alteromonadales</taxon>
        <taxon>Colwelliaceae</taxon>
        <taxon>Litorilituus</taxon>
    </lineage>
</organism>
<evidence type="ECO:0000313" key="6">
    <source>
        <dbReference type="Proteomes" id="UP000315303"/>
    </source>
</evidence>
<protein>
    <recommendedName>
        <fullName evidence="2">diguanylate cyclase</fullName>
        <ecNumber evidence="2">2.7.7.65</ecNumber>
    </recommendedName>
</protein>